<dbReference type="OrthoDB" id="5342184at2759"/>
<proteinExistence type="predicted"/>
<reference evidence="1" key="1">
    <citation type="journal article" date="2020" name="Stud. Mycol.">
        <title>101 Dothideomycetes genomes: a test case for predicting lifestyles and emergence of pathogens.</title>
        <authorList>
            <person name="Haridas S."/>
            <person name="Albert R."/>
            <person name="Binder M."/>
            <person name="Bloem J."/>
            <person name="Labutti K."/>
            <person name="Salamov A."/>
            <person name="Andreopoulos B."/>
            <person name="Baker S."/>
            <person name="Barry K."/>
            <person name="Bills G."/>
            <person name="Bluhm B."/>
            <person name="Cannon C."/>
            <person name="Castanera R."/>
            <person name="Culley D."/>
            <person name="Daum C."/>
            <person name="Ezra D."/>
            <person name="Gonzalez J."/>
            <person name="Henrissat B."/>
            <person name="Kuo A."/>
            <person name="Liang C."/>
            <person name="Lipzen A."/>
            <person name="Lutzoni F."/>
            <person name="Magnuson J."/>
            <person name="Mondo S."/>
            <person name="Nolan M."/>
            <person name="Ohm R."/>
            <person name="Pangilinan J."/>
            <person name="Park H.-J."/>
            <person name="Ramirez L."/>
            <person name="Alfaro M."/>
            <person name="Sun H."/>
            <person name="Tritt A."/>
            <person name="Yoshinaga Y."/>
            <person name="Zwiers L.-H."/>
            <person name="Turgeon B."/>
            <person name="Goodwin S."/>
            <person name="Spatafora J."/>
            <person name="Crous P."/>
            <person name="Grigoriev I."/>
        </authorList>
    </citation>
    <scope>NUCLEOTIDE SEQUENCE</scope>
    <source>
        <strain evidence="1">CBS 122681</strain>
    </source>
</reference>
<dbReference type="InterPro" id="IPR021986">
    <property type="entry name" value="Spherulin4"/>
</dbReference>
<keyword evidence="2" id="KW-1185">Reference proteome</keyword>
<dbReference type="Pfam" id="PF12138">
    <property type="entry name" value="Spherulin4"/>
    <property type="match status" value="1"/>
</dbReference>
<dbReference type="EMBL" id="MU004296">
    <property type="protein sequence ID" value="KAF2660964.1"/>
    <property type="molecule type" value="Genomic_DNA"/>
</dbReference>
<dbReference type="PANTHER" id="PTHR35040">
    <property type="match status" value="1"/>
</dbReference>
<sequence>MSEIPRSKILLPLYIYPHPGAWDPLHAAVVAHPSIDFIVIVNPNSGPGAPPWWPNTDYTREIPKLKACKNVQTVGYVRTNYCMRAIEEVVEDIATYAQWSHEPGIDKLGVEGIFFDETPNASPDKGNFEYLSAITRRVKETEGILGNRTVIHNPGTVIDSLLADSGPDIVTVVEQTFETFREPSYQDWLKTSCCSRSQSCFMVHSVPSKHVHSLARELRDVAAYVFVTDLRQDYYQRFAHSWGDFISALAED</sequence>
<accession>A0A6A6TQS4</accession>
<dbReference type="PANTHER" id="PTHR35040:SF9">
    <property type="entry name" value="4-LIKE CELL SURFACE PROTEIN, PUTATIVE (AFU_ORTHOLOGUE AFUA_4G14080)-RELATED"/>
    <property type="match status" value="1"/>
</dbReference>
<dbReference type="Proteomes" id="UP000799324">
    <property type="component" value="Unassembled WGS sequence"/>
</dbReference>
<evidence type="ECO:0000313" key="1">
    <source>
        <dbReference type="EMBL" id="KAF2660964.1"/>
    </source>
</evidence>
<gene>
    <name evidence="1" type="ORF">K491DRAFT_588109</name>
</gene>
<organism evidence="1 2">
    <name type="scientific">Lophiostoma macrostomum CBS 122681</name>
    <dbReference type="NCBI Taxonomy" id="1314788"/>
    <lineage>
        <taxon>Eukaryota</taxon>
        <taxon>Fungi</taxon>
        <taxon>Dikarya</taxon>
        <taxon>Ascomycota</taxon>
        <taxon>Pezizomycotina</taxon>
        <taxon>Dothideomycetes</taxon>
        <taxon>Pleosporomycetidae</taxon>
        <taxon>Pleosporales</taxon>
        <taxon>Lophiostomataceae</taxon>
        <taxon>Lophiostoma</taxon>
    </lineage>
</organism>
<name>A0A6A6TQS4_9PLEO</name>
<protein>
    <recommendedName>
        <fullName evidence="3">Cell surface spherulin 4-like protein</fullName>
    </recommendedName>
</protein>
<dbReference type="AlphaFoldDB" id="A0A6A6TQS4"/>
<evidence type="ECO:0000313" key="2">
    <source>
        <dbReference type="Proteomes" id="UP000799324"/>
    </source>
</evidence>
<evidence type="ECO:0008006" key="3">
    <source>
        <dbReference type="Google" id="ProtNLM"/>
    </source>
</evidence>